<keyword evidence="3" id="KW-0238">DNA-binding</keyword>
<keyword evidence="7" id="KW-1185">Reference proteome</keyword>
<dbReference type="CDD" id="cd08414">
    <property type="entry name" value="PBP2_LTTR_aromatics_like"/>
    <property type="match status" value="1"/>
</dbReference>
<evidence type="ECO:0000259" key="5">
    <source>
        <dbReference type="PROSITE" id="PS50931"/>
    </source>
</evidence>
<dbReference type="PANTHER" id="PTHR30346">
    <property type="entry name" value="TRANSCRIPTIONAL DUAL REGULATOR HCAR-RELATED"/>
    <property type="match status" value="1"/>
</dbReference>
<dbReference type="GO" id="GO:0003677">
    <property type="term" value="F:DNA binding"/>
    <property type="evidence" value="ECO:0007669"/>
    <property type="project" value="UniProtKB-KW"/>
</dbReference>
<name>A0A6L7G9W7_9RHOB</name>
<accession>A0A6L7G9W7</accession>
<organism evidence="6 7">
    <name type="scientific">Pseudooceanicola albus</name>
    <dbReference type="NCBI Taxonomy" id="2692189"/>
    <lineage>
        <taxon>Bacteria</taxon>
        <taxon>Pseudomonadati</taxon>
        <taxon>Pseudomonadota</taxon>
        <taxon>Alphaproteobacteria</taxon>
        <taxon>Rhodobacterales</taxon>
        <taxon>Paracoccaceae</taxon>
        <taxon>Pseudooceanicola</taxon>
    </lineage>
</organism>
<keyword evidence="2" id="KW-0805">Transcription regulation</keyword>
<sequence>MIVTLLTATTLRDLHHGKAAAGACVSRVTGIKYFRARLQSMIWKLYKFPKGNNMQCMEVREMRCFLRVAETLSFKRAAEILNVSHSVTTKTIAQLEHKIGTPLFTRTTRRVALTPAGVLLKRETEELIRNLDRIQRAVRHETGAASGRFSIGVTPIAMQSAFPPIMRAFRALHPGLEVTVEDLPTEAQVKGLLSAQIDVGFLIAPASDPELEIQVLKEQKMRLAIPTCHPHFSSDGEKQIPLCAFATDTFLVPGSGSNDSFHEAIYRACDTAGFRPKIRGCDERQSCLGLVEAGMGVSFVLEEAEIALRPGLALVNLEEPVPCLGIAMAWRRNDPSAALRDIRQLAGEA</sequence>
<dbReference type="InterPro" id="IPR000847">
    <property type="entry name" value="LysR_HTH_N"/>
</dbReference>
<dbReference type="SUPFAM" id="SSF53850">
    <property type="entry name" value="Periplasmic binding protein-like II"/>
    <property type="match status" value="1"/>
</dbReference>
<dbReference type="Pfam" id="PF03466">
    <property type="entry name" value="LysR_substrate"/>
    <property type="match status" value="1"/>
</dbReference>
<dbReference type="PROSITE" id="PS50931">
    <property type="entry name" value="HTH_LYSR"/>
    <property type="match status" value="1"/>
</dbReference>
<evidence type="ECO:0000256" key="2">
    <source>
        <dbReference type="ARBA" id="ARBA00023015"/>
    </source>
</evidence>
<dbReference type="EMBL" id="WUMU01000040">
    <property type="protein sequence ID" value="MXN20994.1"/>
    <property type="molecule type" value="Genomic_DNA"/>
</dbReference>
<protein>
    <submittedName>
        <fullName evidence="6">LysR family transcriptional regulator</fullName>
    </submittedName>
</protein>
<dbReference type="FunFam" id="1.10.10.10:FF:000001">
    <property type="entry name" value="LysR family transcriptional regulator"/>
    <property type="match status" value="1"/>
</dbReference>
<evidence type="ECO:0000313" key="7">
    <source>
        <dbReference type="Proteomes" id="UP000477911"/>
    </source>
</evidence>
<dbReference type="GO" id="GO:0032993">
    <property type="term" value="C:protein-DNA complex"/>
    <property type="evidence" value="ECO:0007669"/>
    <property type="project" value="TreeGrafter"/>
</dbReference>
<dbReference type="Proteomes" id="UP000477911">
    <property type="component" value="Unassembled WGS sequence"/>
</dbReference>
<feature type="domain" description="HTH lysR-type" evidence="5">
    <location>
        <begin position="57"/>
        <end position="114"/>
    </location>
</feature>
<dbReference type="Pfam" id="PF00126">
    <property type="entry name" value="HTH_1"/>
    <property type="match status" value="1"/>
</dbReference>
<dbReference type="SUPFAM" id="SSF46785">
    <property type="entry name" value="Winged helix' DNA-binding domain"/>
    <property type="match status" value="1"/>
</dbReference>
<comment type="similarity">
    <text evidence="1">Belongs to the LysR transcriptional regulatory family.</text>
</comment>
<dbReference type="GO" id="GO:0003700">
    <property type="term" value="F:DNA-binding transcription factor activity"/>
    <property type="evidence" value="ECO:0007669"/>
    <property type="project" value="InterPro"/>
</dbReference>
<dbReference type="PANTHER" id="PTHR30346:SF0">
    <property type="entry name" value="HCA OPERON TRANSCRIPTIONAL ACTIVATOR HCAR"/>
    <property type="match status" value="1"/>
</dbReference>
<proteinExistence type="inferred from homology"/>
<keyword evidence="4" id="KW-0804">Transcription</keyword>
<evidence type="ECO:0000256" key="3">
    <source>
        <dbReference type="ARBA" id="ARBA00023125"/>
    </source>
</evidence>
<evidence type="ECO:0000256" key="1">
    <source>
        <dbReference type="ARBA" id="ARBA00009437"/>
    </source>
</evidence>
<evidence type="ECO:0000313" key="6">
    <source>
        <dbReference type="EMBL" id="MXN20994.1"/>
    </source>
</evidence>
<gene>
    <name evidence="6" type="ORF">GR170_24515</name>
</gene>
<dbReference type="Gene3D" id="1.10.10.10">
    <property type="entry name" value="Winged helix-like DNA-binding domain superfamily/Winged helix DNA-binding domain"/>
    <property type="match status" value="1"/>
</dbReference>
<reference evidence="6 7" key="1">
    <citation type="submission" date="2019-12" db="EMBL/GenBank/DDBJ databases">
        <authorList>
            <person name="Li M."/>
        </authorList>
    </citation>
    <scope>NUCLEOTIDE SEQUENCE [LARGE SCALE GENOMIC DNA]</scope>
    <source>
        <strain evidence="6 7">GBMRC 2024</strain>
    </source>
</reference>
<dbReference type="AlphaFoldDB" id="A0A6L7G9W7"/>
<comment type="caution">
    <text evidence="6">The sequence shown here is derived from an EMBL/GenBank/DDBJ whole genome shotgun (WGS) entry which is preliminary data.</text>
</comment>
<dbReference type="Gene3D" id="3.40.190.10">
    <property type="entry name" value="Periplasmic binding protein-like II"/>
    <property type="match status" value="2"/>
</dbReference>
<evidence type="ECO:0000256" key="4">
    <source>
        <dbReference type="ARBA" id="ARBA00023163"/>
    </source>
</evidence>
<dbReference type="InterPro" id="IPR036390">
    <property type="entry name" value="WH_DNA-bd_sf"/>
</dbReference>
<dbReference type="InterPro" id="IPR036388">
    <property type="entry name" value="WH-like_DNA-bd_sf"/>
</dbReference>
<dbReference type="InterPro" id="IPR005119">
    <property type="entry name" value="LysR_subst-bd"/>
</dbReference>